<evidence type="ECO:0000259" key="11">
    <source>
        <dbReference type="PROSITE" id="PS50240"/>
    </source>
</evidence>
<dbReference type="PANTHER" id="PTHR24276:SF95">
    <property type="entry name" value="PEPTIDASE S1 DOMAIN-CONTAINING PROTEIN"/>
    <property type="match status" value="1"/>
</dbReference>
<evidence type="ECO:0000313" key="13">
    <source>
        <dbReference type="Proteomes" id="UP000078540"/>
    </source>
</evidence>
<evidence type="ECO:0000256" key="3">
    <source>
        <dbReference type="ARBA" id="ARBA00022525"/>
    </source>
</evidence>
<dbReference type="CDD" id="cd00190">
    <property type="entry name" value="Tryp_SPc"/>
    <property type="match status" value="2"/>
</dbReference>
<name>A0A195B8Y1_9HYME</name>
<evidence type="ECO:0000256" key="5">
    <source>
        <dbReference type="ARBA" id="ARBA00022801"/>
    </source>
</evidence>
<dbReference type="PANTHER" id="PTHR24276">
    <property type="entry name" value="POLYSERASE-RELATED"/>
    <property type="match status" value="1"/>
</dbReference>
<evidence type="ECO:0000256" key="10">
    <source>
        <dbReference type="SAM" id="SignalP"/>
    </source>
</evidence>
<dbReference type="Pfam" id="PF00089">
    <property type="entry name" value="Trypsin"/>
    <property type="match status" value="2"/>
</dbReference>
<feature type="domain" description="Peptidase S1" evidence="11">
    <location>
        <begin position="27"/>
        <end position="243"/>
    </location>
</feature>
<organism evidence="12 13">
    <name type="scientific">Atta colombica</name>
    <dbReference type="NCBI Taxonomy" id="520822"/>
    <lineage>
        <taxon>Eukaryota</taxon>
        <taxon>Metazoa</taxon>
        <taxon>Ecdysozoa</taxon>
        <taxon>Arthropoda</taxon>
        <taxon>Hexapoda</taxon>
        <taxon>Insecta</taxon>
        <taxon>Pterygota</taxon>
        <taxon>Neoptera</taxon>
        <taxon>Endopterygota</taxon>
        <taxon>Hymenoptera</taxon>
        <taxon>Apocrita</taxon>
        <taxon>Aculeata</taxon>
        <taxon>Formicoidea</taxon>
        <taxon>Formicidae</taxon>
        <taxon>Myrmicinae</taxon>
        <taxon>Atta</taxon>
    </lineage>
</organism>
<dbReference type="EC" id="3.4.21.1" evidence="8"/>
<dbReference type="GO" id="GO:0004252">
    <property type="term" value="F:serine-type endopeptidase activity"/>
    <property type="evidence" value="ECO:0007669"/>
    <property type="project" value="UniProtKB-EC"/>
</dbReference>
<dbReference type="PROSITE" id="PS00134">
    <property type="entry name" value="TRYPSIN_HIS"/>
    <property type="match status" value="1"/>
</dbReference>
<keyword evidence="5 9" id="KW-0378">Hydrolase</keyword>
<dbReference type="PROSITE" id="PS00135">
    <property type="entry name" value="TRYPSIN_SER"/>
    <property type="match status" value="1"/>
</dbReference>
<gene>
    <name evidence="12" type="ORF">ALC53_08859</name>
</gene>
<dbReference type="STRING" id="520822.A0A195B8Y1"/>
<keyword evidence="13" id="KW-1185">Reference proteome</keyword>
<dbReference type="InterPro" id="IPR018114">
    <property type="entry name" value="TRYPSIN_HIS"/>
</dbReference>
<comment type="similarity">
    <text evidence="2">Belongs to the peptidase S1 family.</text>
</comment>
<keyword evidence="7" id="KW-1015">Disulfide bond</keyword>
<feature type="signal peptide" evidence="10">
    <location>
        <begin position="1"/>
        <end position="18"/>
    </location>
</feature>
<evidence type="ECO:0000256" key="7">
    <source>
        <dbReference type="ARBA" id="ARBA00023157"/>
    </source>
</evidence>
<dbReference type="Gene3D" id="2.40.10.10">
    <property type="entry name" value="Trypsin-like serine proteases"/>
    <property type="match status" value="2"/>
</dbReference>
<reference evidence="12 13" key="1">
    <citation type="submission" date="2015-09" db="EMBL/GenBank/DDBJ databases">
        <title>Atta colombica WGS genome.</title>
        <authorList>
            <person name="Nygaard S."/>
            <person name="Hu H."/>
            <person name="Boomsma J."/>
            <person name="Zhang G."/>
        </authorList>
    </citation>
    <scope>NUCLEOTIDE SEQUENCE [LARGE SCALE GENOMIC DNA]</scope>
    <source>
        <strain evidence="12">Treedump-2</strain>
        <tissue evidence="12">Whole body</tissue>
    </source>
</reference>
<keyword evidence="6 9" id="KW-0720">Serine protease</keyword>
<dbReference type="GO" id="GO:0016485">
    <property type="term" value="P:protein processing"/>
    <property type="evidence" value="ECO:0007669"/>
    <property type="project" value="UniProtKB-ARBA"/>
</dbReference>
<dbReference type="GO" id="GO:0005576">
    <property type="term" value="C:extracellular region"/>
    <property type="evidence" value="ECO:0007669"/>
    <property type="project" value="UniProtKB-SubCell"/>
</dbReference>
<protein>
    <recommendedName>
        <fullName evidence="8">chymotrypsin</fullName>
        <ecNumber evidence="8">3.4.21.1</ecNumber>
    </recommendedName>
</protein>
<proteinExistence type="inferred from homology"/>
<dbReference type="PROSITE" id="PS50240">
    <property type="entry name" value="TRYPSIN_DOM"/>
    <property type="match status" value="2"/>
</dbReference>
<evidence type="ECO:0000256" key="6">
    <source>
        <dbReference type="ARBA" id="ARBA00022825"/>
    </source>
</evidence>
<evidence type="ECO:0000256" key="8">
    <source>
        <dbReference type="ARBA" id="ARBA00044036"/>
    </source>
</evidence>
<keyword evidence="3" id="KW-0964">Secreted</keyword>
<accession>A0A195B8Y1</accession>
<evidence type="ECO:0000313" key="12">
    <source>
        <dbReference type="EMBL" id="KYM80690.1"/>
    </source>
</evidence>
<dbReference type="InterPro" id="IPR050430">
    <property type="entry name" value="Peptidase_S1"/>
</dbReference>
<feature type="domain" description="Peptidase S1" evidence="11">
    <location>
        <begin position="250"/>
        <end position="487"/>
    </location>
</feature>
<evidence type="ECO:0000256" key="2">
    <source>
        <dbReference type="ARBA" id="ARBA00007664"/>
    </source>
</evidence>
<comment type="subcellular location">
    <subcellularLocation>
        <location evidence="1">Secreted</location>
        <location evidence="1">Extracellular space</location>
    </subcellularLocation>
</comment>
<feature type="chain" id="PRO_5008269371" description="chymotrypsin" evidence="10">
    <location>
        <begin position="19"/>
        <end position="493"/>
    </location>
</feature>
<dbReference type="InterPro" id="IPR009003">
    <property type="entry name" value="Peptidase_S1_PA"/>
</dbReference>
<evidence type="ECO:0000256" key="9">
    <source>
        <dbReference type="RuleBase" id="RU363034"/>
    </source>
</evidence>
<sequence length="493" mass="54105">MLIQCLLVIILAFHVCLAVLFGLKPRITDGENAIPGEFSYQVSLQWGLPPLLRFSHICGGSIVHESFVLTARHCIMTQGELKVIVGKYYLLEDEEAQQEVKVAKIYVHENYPGGVAPYDIALLKLKTPLIFNKWVSAVKLPEQDEVQVGNAVLSGWGSVSKTWVPRLSNVLQKVTVPLLDSKSCQDEFSKNRAKVKVPQLYDSQICTAAIDEVSACFGDSGGPLISQRPKIGLRIPPIFPPFTHSISSQVVGGEEAEVGSYPFIVSLQIFSQHFCAGSILNEKWIITAGHCINNVPILSILRVKAGKYNLKLTENTEQTVKVVKAYVHENYKRGVGPYDISLLKLASPLKLNNNVQAIELAPPESEPTGTAWLCGWGSISTTNYLIMPNKLQHVKVEYINRTTCHESIKRLTGFSPVHETNVCTGPLYSKISACSGDSGGPLISHNGKKSVLTGIVSWGILPCGTLGAPSVYTRISKFNDWIAQKINSNFSYV</sequence>
<dbReference type="PRINTS" id="PR00722">
    <property type="entry name" value="CHYMOTRYPSIN"/>
</dbReference>
<dbReference type="SMART" id="SM00020">
    <property type="entry name" value="Tryp_SPc"/>
    <property type="match status" value="2"/>
</dbReference>
<keyword evidence="4 9" id="KW-0645">Protease</keyword>
<dbReference type="EMBL" id="KQ976558">
    <property type="protein sequence ID" value="KYM80690.1"/>
    <property type="molecule type" value="Genomic_DNA"/>
</dbReference>
<dbReference type="InterPro" id="IPR033116">
    <property type="entry name" value="TRYPSIN_SER"/>
</dbReference>
<dbReference type="InterPro" id="IPR001254">
    <property type="entry name" value="Trypsin_dom"/>
</dbReference>
<keyword evidence="10" id="KW-0732">Signal</keyword>
<dbReference type="AlphaFoldDB" id="A0A195B8Y1"/>
<evidence type="ECO:0000256" key="1">
    <source>
        <dbReference type="ARBA" id="ARBA00004239"/>
    </source>
</evidence>
<dbReference type="InterPro" id="IPR043504">
    <property type="entry name" value="Peptidase_S1_PA_chymotrypsin"/>
</dbReference>
<dbReference type="FunFam" id="2.40.10.10:FF:000047">
    <property type="entry name" value="Trypsin eta"/>
    <property type="match status" value="1"/>
</dbReference>
<evidence type="ECO:0000256" key="4">
    <source>
        <dbReference type="ARBA" id="ARBA00022670"/>
    </source>
</evidence>
<dbReference type="FunFam" id="2.40.10.10:FF:000004">
    <property type="entry name" value="Tryptase gamma 1"/>
    <property type="match status" value="1"/>
</dbReference>
<dbReference type="Proteomes" id="UP000078540">
    <property type="component" value="Unassembled WGS sequence"/>
</dbReference>
<dbReference type="SUPFAM" id="SSF50494">
    <property type="entry name" value="Trypsin-like serine proteases"/>
    <property type="match status" value="2"/>
</dbReference>
<dbReference type="InterPro" id="IPR001314">
    <property type="entry name" value="Peptidase_S1A"/>
</dbReference>